<reference evidence="3" key="1">
    <citation type="journal article" date="2019" name="Int. J. Syst. Evol. Microbiol.">
        <title>The Global Catalogue of Microorganisms (GCM) 10K type strain sequencing project: providing services to taxonomists for standard genome sequencing and annotation.</title>
        <authorList>
            <consortium name="The Broad Institute Genomics Platform"/>
            <consortium name="The Broad Institute Genome Sequencing Center for Infectious Disease"/>
            <person name="Wu L."/>
            <person name="Ma J."/>
        </authorList>
    </citation>
    <scope>NUCLEOTIDE SEQUENCE [LARGE SCALE GENOMIC DNA]</scope>
    <source>
        <strain evidence="3">JCM 14718</strain>
    </source>
</reference>
<keyword evidence="1" id="KW-0175">Coiled coil</keyword>
<evidence type="ECO:0000313" key="3">
    <source>
        <dbReference type="Proteomes" id="UP001500618"/>
    </source>
</evidence>
<accession>A0ABP4VE59</accession>
<keyword evidence="3" id="KW-1185">Reference proteome</keyword>
<proteinExistence type="predicted"/>
<evidence type="ECO:0000313" key="2">
    <source>
        <dbReference type="EMBL" id="GAA1723804.1"/>
    </source>
</evidence>
<evidence type="ECO:0000256" key="1">
    <source>
        <dbReference type="SAM" id="Coils"/>
    </source>
</evidence>
<dbReference type="EMBL" id="BAAANY010000059">
    <property type="protein sequence ID" value="GAA1723804.1"/>
    <property type="molecule type" value="Genomic_DNA"/>
</dbReference>
<protein>
    <submittedName>
        <fullName evidence="2">Uncharacterized protein</fullName>
    </submittedName>
</protein>
<dbReference type="RefSeq" id="WP_344315598.1">
    <property type="nucleotide sequence ID" value="NZ_BAAANY010000059.1"/>
</dbReference>
<gene>
    <name evidence="2" type="ORF">GCM10009765_84660</name>
</gene>
<comment type="caution">
    <text evidence="2">The sequence shown here is derived from an EMBL/GenBank/DDBJ whole genome shotgun (WGS) entry which is preliminary data.</text>
</comment>
<sequence>MAELVKRFPDSEASKVRESVLLALNELYCPTRTSELEAYLKVFSDWTSPVDTSALLDSERNRYAHDTGEEVWICPALTDGKAVVDGSFLTRSDWRLENRIALPEFEPFRQLWLVRIFCDLLIVASEKGAQNSLPLLEQIETFLGNLGSYTLNQQEVPLRDEFNSVDEDRIEQLRESAEDKYAEVAERYRSARQKLAVKIESKGQKLLFG</sequence>
<name>A0ABP4VE59_9ACTN</name>
<dbReference type="Proteomes" id="UP001500618">
    <property type="component" value="Unassembled WGS sequence"/>
</dbReference>
<feature type="coiled-coil region" evidence="1">
    <location>
        <begin position="167"/>
        <end position="194"/>
    </location>
</feature>
<organism evidence="2 3">
    <name type="scientific">Fodinicola feengrottensis</name>
    <dbReference type="NCBI Taxonomy" id="435914"/>
    <lineage>
        <taxon>Bacteria</taxon>
        <taxon>Bacillati</taxon>
        <taxon>Actinomycetota</taxon>
        <taxon>Actinomycetes</taxon>
        <taxon>Mycobacteriales</taxon>
        <taxon>Fodinicola</taxon>
    </lineage>
</organism>